<feature type="region of interest" description="Disordered" evidence="1">
    <location>
        <begin position="1"/>
        <end position="37"/>
    </location>
</feature>
<dbReference type="EMBL" id="LWDF02001071">
    <property type="protein sequence ID" value="KAE8240495.1"/>
    <property type="molecule type" value="Genomic_DNA"/>
</dbReference>
<protein>
    <submittedName>
        <fullName evidence="2">Uncharacterized protein</fullName>
    </submittedName>
</protein>
<feature type="compositionally biased region" description="Low complexity" evidence="1">
    <location>
        <begin position="21"/>
        <end position="35"/>
    </location>
</feature>
<name>A0A8T8SIT3_9BASI</name>
<evidence type="ECO:0000313" key="3">
    <source>
        <dbReference type="Proteomes" id="UP000077521"/>
    </source>
</evidence>
<reference evidence="2" key="2">
    <citation type="journal article" date="2019" name="IMA Fungus">
        <title>Genome sequencing and comparison of five Tilletia species to identify candidate genes for the detection of regulated species infecting wheat.</title>
        <authorList>
            <person name="Nguyen H.D.T."/>
            <person name="Sultana T."/>
            <person name="Kesanakurti P."/>
            <person name="Hambleton S."/>
        </authorList>
    </citation>
    <scope>NUCLEOTIDE SEQUENCE</scope>
    <source>
        <strain evidence="2">DAOMC 236416</strain>
    </source>
</reference>
<keyword evidence="3" id="KW-1185">Reference proteome</keyword>
<comment type="caution">
    <text evidence="2">The sequence shown here is derived from an EMBL/GenBank/DDBJ whole genome shotgun (WGS) entry which is preliminary data.</text>
</comment>
<sequence length="126" mass="14595">MPSRDTTMKRRGIKSRRRLRSSLPTTTTRTVPRLPKFARRPNSLVVSSARTTEKLSPRYSPHLRRRHRNPYWPSSHILFGYSYFEADLNGNFANKLDVDVDIFYVFLYHDHSFVTASSASSTSTSN</sequence>
<evidence type="ECO:0000256" key="1">
    <source>
        <dbReference type="SAM" id="MobiDB-lite"/>
    </source>
</evidence>
<accession>A0A8T8SIT3</accession>
<feature type="compositionally biased region" description="Basic residues" evidence="1">
    <location>
        <begin position="9"/>
        <end position="20"/>
    </location>
</feature>
<organism evidence="2 3">
    <name type="scientific">Tilletia indica</name>
    <dbReference type="NCBI Taxonomy" id="43049"/>
    <lineage>
        <taxon>Eukaryota</taxon>
        <taxon>Fungi</taxon>
        <taxon>Dikarya</taxon>
        <taxon>Basidiomycota</taxon>
        <taxon>Ustilaginomycotina</taxon>
        <taxon>Exobasidiomycetes</taxon>
        <taxon>Tilletiales</taxon>
        <taxon>Tilletiaceae</taxon>
        <taxon>Tilletia</taxon>
    </lineage>
</organism>
<gene>
    <name evidence="2" type="ORF">A4X13_0g7771</name>
</gene>
<dbReference type="AlphaFoldDB" id="A0A8T8SIT3"/>
<evidence type="ECO:0000313" key="2">
    <source>
        <dbReference type="EMBL" id="KAE8240495.1"/>
    </source>
</evidence>
<dbReference type="Proteomes" id="UP000077521">
    <property type="component" value="Unassembled WGS sequence"/>
</dbReference>
<proteinExistence type="predicted"/>
<reference evidence="2" key="1">
    <citation type="submission" date="2016-04" db="EMBL/GenBank/DDBJ databases">
        <authorList>
            <person name="Nguyen H.D."/>
            <person name="Samba Siva P."/>
            <person name="Cullis J."/>
            <person name="Levesque C.A."/>
            <person name="Hambleton S."/>
        </authorList>
    </citation>
    <scope>NUCLEOTIDE SEQUENCE</scope>
    <source>
        <strain evidence="2">DAOMC 236416</strain>
    </source>
</reference>